<name>B4JSF5_DROGR</name>
<dbReference type="PhylomeDB" id="B4JSF5"/>
<evidence type="ECO:0000313" key="9">
    <source>
        <dbReference type="EMBL" id="EDV94695.1"/>
    </source>
</evidence>
<keyword evidence="10" id="KW-1185">Reference proteome</keyword>
<evidence type="ECO:0000256" key="3">
    <source>
        <dbReference type="ARBA" id="ARBA00022692"/>
    </source>
</evidence>
<evidence type="ECO:0000256" key="4">
    <source>
        <dbReference type="ARBA" id="ARBA00022989"/>
    </source>
</evidence>
<feature type="transmembrane region" description="Helical" evidence="8">
    <location>
        <begin position="183"/>
        <end position="204"/>
    </location>
</feature>
<evidence type="ECO:0000256" key="1">
    <source>
        <dbReference type="ARBA" id="ARBA00004651"/>
    </source>
</evidence>
<dbReference type="OMA" id="CYFGAMI"/>
<dbReference type="AlphaFoldDB" id="B4JSF5"/>
<dbReference type="GO" id="GO:0030425">
    <property type="term" value="C:dendrite"/>
    <property type="evidence" value="ECO:0007669"/>
    <property type="project" value="TreeGrafter"/>
</dbReference>
<protein>
    <recommendedName>
        <fullName evidence="8">Gustatory receptor</fullName>
    </recommendedName>
</protein>
<dbReference type="HOGENOM" id="CLU_720168_0_0_1"/>
<dbReference type="InParanoid" id="B4JSF5"/>
<dbReference type="PANTHER" id="PTHR21143:SF131">
    <property type="entry name" value="GUSTATORY AND ODORANT RECEPTOR 63A-RELATED"/>
    <property type="match status" value="1"/>
</dbReference>
<dbReference type="EMBL" id="CH916373">
    <property type="protein sequence ID" value="EDV94695.1"/>
    <property type="molecule type" value="Genomic_DNA"/>
</dbReference>
<dbReference type="GO" id="GO:0007165">
    <property type="term" value="P:signal transduction"/>
    <property type="evidence" value="ECO:0007669"/>
    <property type="project" value="UniProtKB-KW"/>
</dbReference>
<proteinExistence type="inferred from homology"/>
<dbReference type="GO" id="GO:0043025">
    <property type="term" value="C:neuronal cell body"/>
    <property type="evidence" value="ECO:0007669"/>
    <property type="project" value="TreeGrafter"/>
</dbReference>
<evidence type="ECO:0000256" key="2">
    <source>
        <dbReference type="ARBA" id="ARBA00022475"/>
    </source>
</evidence>
<dbReference type="InterPro" id="IPR013604">
    <property type="entry name" value="7TM_chemorcpt"/>
</dbReference>
<feature type="transmembrane region" description="Helical" evidence="8">
    <location>
        <begin position="20"/>
        <end position="40"/>
    </location>
</feature>
<gene>
    <name evidence="9" type="primary">Dgri\GH22382</name>
    <name evidence="9" type="ORF">Dgri_GH22382</name>
</gene>
<comment type="similarity">
    <text evidence="8">Belongs to the insect chemoreceptor superfamily. Gustatory receptor (GR) family.</text>
</comment>
<dbReference type="GO" id="GO:0033041">
    <property type="term" value="F:sweet taste receptor activity"/>
    <property type="evidence" value="ECO:0007669"/>
    <property type="project" value="TreeGrafter"/>
</dbReference>
<feature type="transmembrane region" description="Helical" evidence="8">
    <location>
        <begin position="306"/>
        <end position="328"/>
    </location>
</feature>
<dbReference type="Pfam" id="PF08395">
    <property type="entry name" value="7tm_7"/>
    <property type="match status" value="1"/>
</dbReference>
<dbReference type="FunCoup" id="B4JSF5">
    <property type="interactions" value="6"/>
</dbReference>
<organism evidence="10">
    <name type="scientific">Drosophila grimshawi</name>
    <name type="common">Hawaiian fruit fly</name>
    <name type="synonym">Idiomyia grimshawi</name>
    <dbReference type="NCBI Taxonomy" id="7222"/>
    <lineage>
        <taxon>Eukaryota</taxon>
        <taxon>Metazoa</taxon>
        <taxon>Ecdysozoa</taxon>
        <taxon>Arthropoda</taxon>
        <taxon>Hexapoda</taxon>
        <taxon>Insecta</taxon>
        <taxon>Pterygota</taxon>
        <taxon>Neoptera</taxon>
        <taxon>Endopterygota</taxon>
        <taxon>Diptera</taxon>
        <taxon>Brachycera</taxon>
        <taxon>Muscomorpha</taxon>
        <taxon>Ephydroidea</taxon>
        <taxon>Drosophilidae</taxon>
        <taxon>Drosophila</taxon>
        <taxon>Hawaiian Drosophila</taxon>
    </lineage>
</organism>
<dbReference type="KEGG" id="dgr:6567876"/>
<keyword evidence="6 8" id="KW-0675">Receptor</keyword>
<feature type="transmembrane region" description="Helical" evidence="8">
    <location>
        <begin position="56"/>
        <end position="72"/>
    </location>
</feature>
<comment type="subcellular location">
    <subcellularLocation>
        <location evidence="1 8">Cell membrane</location>
        <topology evidence="1 8">Multi-pass membrane protein</topology>
    </subcellularLocation>
</comment>
<keyword evidence="5 8" id="KW-0472">Membrane</keyword>
<accession>B4JSF5</accession>
<evidence type="ECO:0000313" key="10">
    <source>
        <dbReference type="Proteomes" id="UP000001070"/>
    </source>
</evidence>
<feature type="transmembrane region" description="Helical" evidence="8">
    <location>
        <begin position="92"/>
        <end position="111"/>
    </location>
</feature>
<keyword evidence="2 8" id="KW-1003">Cell membrane</keyword>
<feature type="transmembrane region" description="Helical" evidence="8">
    <location>
        <begin position="263"/>
        <end position="286"/>
    </location>
</feature>
<evidence type="ECO:0000256" key="6">
    <source>
        <dbReference type="ARBA" id="ARBA00023170"/>
    </source>
</evidence>
<comment type="caution">
    <text evidence="8">Lacks conserved residue(s) required for the propagation of feature annotation.</text>
</comment>
<dbReference type="GO" id="GO:0030424">
    <property type="term" value="C:axon"/>
    <property type="evidence" value="ECO:0007669"/>
    <property type="project" value="TreeGrafter"/>
</dbReference>
<comment type="function">
    <text evidence="8">Gustatory receptor which mediates acceptance or avoidance behavior, depending on its substrates.</text>
</comment>
<sequence>MASFGISRLSRRPIRGQAKLIQMLLALLISVLTLFGLFAIRYNRRGRQRFVSSRKYLAYAIMVTVLFSSIYVRQMYEDYMKSQLNLHDAVKLYSYMNITVAIINFVTQMLVSDRVAKMMSNVPLFTTLDEFQLDKDTVRNSVVAALVKGIGFPLAIEIALILQQRRHEPDLNWAWSLYKLLPMVISNLLNSCYFGAMIITKNIVEALNERLNMQVQQVNLLQHDQQKKLHSNYYRIQRYCSLADQIDVLAEKYHIICTQSEKYMALMSLSIVLSLICHLLGITIGFFDQYYAIAESVIGRKPYDAFGALINLMFLGISIAEIGLLTYVSNDILVATQSTGSILEHLQLQQVDWRYQQSVHAFSLQVIAIKFKITPMGLFEIDISLITSILSTVATFSVILVQSDLSQRFK</sequence>
<dbReference type="GO" id="GO:0005886">
    <property type="term" value="C:plasma membrane"/>
    <property type="evidence" value="ECO:0007669"/>
    <property type="project" value="UniProtKB-SubCell"/>
</dbReference>
<feature type="transmembrane region" description="Helical" evidence="8">
    <location>
        <begin position="142"/>
        <end position="163"/>
    </location>
</feature>
<dbReference type="eggNOG" id="ENOG502TD1C">
    <property type="taxonomic scope" value="Eukaryota"/>
</dbReference>
<keyword evidence="3 8" id="KW-0812">Transmembrane</keyword>
<evidence type="ECO:0000256" key="7">
    <source>
        <dbReference type="ARBA" id="ARBA00023224"/>
    </source>
</evidence>
<evidence type="ECO:0000256" key="5">
    <source>
        <dbReference type="ARBA" id="ARBA00023136"/>
    </source>
</evidence>
<evidence type="ECO:0000256" key="8">
    <source>
        <dbReference type="RuleBase" id="RU363108"/>
    </source>
</evidence>
<dbReference type="OrthoDB" id="6366728at2759"/>
<dbReference type="PANTHER" id="PTHR21143">
    <property type="entry name" value="INVERTEBRATE GUSTATORY RECEPTOR"/>
    <property type="match status" value="1"/>
</dbReference>
<dbReference type="Proteomes" id="UP000001070">
    <property type="component" value="Unassembled WGS sequence"/>
</dbReference>
<reference evidence="9 10" key="1">
    <citation type="journal article" date="2007" name="Nature">
        <title>Evolution of genes and genomes on the Drosophila phylogeny.</title>
        <authorList>
            <consortium name="Drosophila 12 Genomes Consortium"/>
            <person name="Clark A.G."/>
            <person name="Eisen M.B."/>
            <person name="Smith D.R."/>
            <person name="Bergman C.M."/>
            <person name="Oliver B."/>
            <person name="Markow T.A."/>
            <person name="Kaufman T.C."/>
            <person name="Kellis M."/>
            <person name="Gelbart W."/>
            <person name="Iyer V.N."/>
            <person name="Pollard D.A."/>
            <person name="Sackton T.B."/>
            <person name="Larracuente A.M."/>
            <person name="Singh N.D."/>
            <person name="Abad J.P."/>
            <person name="Abt D.N."/>
            <person name="Adryan B."/>
            <person name="Aguade M."/>
            <person name="Akashi H."/>
            <person name="Anderson W.W."/>
            <person name="Aquadro C.F."/>
            <person name="Ardell D.H."/>
            <person name="Arguello R."/>
            <person name="Artieri C.G."/>
            <person name="Barbash D.A."/>
            <person name="Barker D."/>
            <person name="Barsanti P."/>
            <person name="Batterham P."/>
            <person name="Batzoglou S."/>
            <person name="Begun D."/>
            <person name="Bhutkar A."/>
            <person name="Blanco E."/>
            <person name="Bosak S.A."/>
            <person name="Bradley R.K."/>
            <person name="Brand A.D."/>
            <person name="Brent M.R."/>
            <person name="Brooks A.N."/>
            <person name="Brown R.H."/>
            <person name="Butlin R.K."/>
            <person name="Caggese C."/>
            <person name="Calvi B.R."/>
            <person name="Bernardo de Carvalho A."/>
            <person name="Caspi A."/>
            <person name="Castrezana S."/>
            <person name="Celniker S.E."/>
            <person name="Chang J.L."/>
            <person name="Chapple C."/>
            <person name="Chatterji S."/>
            <person name="Chinwalla A."/>
            <person name="Civetta A."/>
            <person name="Clifton S.W."/>
            <person name="Comeron J.M."/>
            <person name="Costello J.C."/>
            <person name="Coyne J.A."/>
            <person name="Daub J."/>
            <person name="David R.G."/>
            <person name="Delcher A.L."/>
            <person name="Delehaunty K."/>
            <person name="Do C.B."/>
            <person name="Ebling H."/>
            <person name="Edwards K."/>
            <person name="Eickbush T."/>
            <person name="Evans J.D."/>
            <person name="Filipski A."/>
            <person name="Findeiss S."/>
            <person name="Freyhult E."/>
            <person name="Fulton L."/>
            <person name="Fulton R."/>
            <person name="Garcia A.C."/>
            <person name="Gardiner A."/>
            <person name="Garfield D.A."/>
            <person name="Garvin B.E."/>
            <person name="Gibson G."/>
            <person name="Gilbert D."/>
            <person name="Gnerre S."/>
            <person name="Godfrey J."/>
            <person name="Good R."/>
            <person name="Gotea V."/>
            <person name="Gravely B."/>
            <person name="Greenberg A.J."/>
            <person name="Griffiths-Jones S."/>
            <person name="Gross S."/>
            <person name="Guigo R."/>
            <person name="Gustafson E.A."/>
            <person name="Haerty W."/>
            <person name="Hahn M.W."/>
            <person name="Halligan D.L."/>
            <person name="Halpern A.L."/>
            <person name="Halter G.M."/>
            <person name="Han M.V."/>
            <person name="Heger A."/>
            <person name="Hillier L."/>
            <person name="Hinrichs A.S."/>
            <person name="Holmes I."/>
            <person name="Hoskins R.A."/>
            <person name="Hubisz M.J."/>
            <person name="Hultmark D."/>
            <person name="Huntley M.A."/>
            <person name="Jaffe D.B."/>
            <person name="Jagadeeshan S."/>
            <person name="Jeck W.R."/>
            <person name="Johnson J."/>
            <person name="Jones C.D."/>
            <person name="Jordan W.C."/>
            <person name="Karpen G.H."/>
            <person name="Kataoka E."/>
            <person name="Keightley P.D."/>
            <person name="Kheradpour P."/>
            <person name="Kirkness E.F."/>
            <person name="Koerich L.B."/>
            <person name="Kristiansen K."/>
            <person name="Kudrna D."/>
            <person name="Kulathinal R.J."/>
            <person name="Kumar S."/>
            <person name="Kwok R."/>
            <person name="Lander E."/>
            <person name="Langley C.H."/>
            <person name="Lapoint R."/>
            <person name="Lazzaro B.P."/>
            <person name="Lee S.J."/>
            <person name="Levesque L."/>
            <person name="Li R."/>
            <person name="Lin C.F."/>
            <person name="Lin M.F."/>
            <person name="Lindblad-Toh K."/>
            <person name="Llopart A."/>
            <person name="Long M."/>
            <person name="Low L."/>
            <person name="Lozovsky E."/>
            <person name="Lu J."/>
            <person name="Luo M."/>
            <person name="Machado C.A."/>
            <person name="Makalowski W."/>
            <person name="Marzo M."/>
            <person name="Matsuda M."/>
            <person name="Matzkin L."/>
            <person name="McAllister B."/>
            <person name="McBride C.S."/>
            <person name="McKernan B."/>
            <person name="McKernan K."/>
            <person name="Mendez-Lago M."/>
            <person name="Minx P."/>
            <person name="Mollenhauer M.U."/>
            <person name="Montooth K."/>
            <person name="Mount S.M."/>
            <person name="Mu X."/>
            <person name="Myers E."/>
            <person name="Negre B."/>
            <person name="Newfeld S."/>
            <person name="Nielsen R."/>
            <person name="Noor M.A."/>
            <person name="O'Grady P."/>
            <person name="Pachter L."/>
            <person name="Papaceit M."/>
            <person name="Parisi M.J."/>
            <person name="Parisi M."/>
            <person name="Parts L."/>
            <person name="Pedersen J.S."/>
            <person name="Pesole G."/>
            <person name="Phillippy A.M."/>
            <person name="Ponting C.P."/>
            <person name="Pop M."/>
            <person name="Porcelli D."/>
            <person name="Powell J.R."/>
            <person name="Prohaska S."/>
            <person name="Pruitt K."/>
            <person name="Puig M."/>
            <person name="Quesneville H."/>
            <person name="Ram K.R."/>
            <person name="Rand D."/>
            <person name="Rasmussen M.D."/>
            <person name="Reed L.K."/>
            <person name="Reenan R."/>
            <person name="Reily A."/>
            <person name="Remington K.A."/>
            <person name="Rieger T.T."/>
            <person name="Ritchie M.G."/>
            <person name="Robin C."/>
            <person name="Rogers Y.H."/>
            <person name="Rohde C."/>
            <person name="Rozas J."/>
            <person name="Rubenfield M.J."/>
            <person name="Ruiz A."/>
            <person name="Russo S."/>
            <person name="Salzberg S.L."/>
            <person name="Sanchez-Gracia A."/>
            <person name="Saranga D.J."/>
            <person name="Sato H."/>
            <person name="Schaeffer S.W."/>
            <person name="Schatz M.C."/>
            <person name="Schlenke T."/>
            <person name="Schwartz R."/>
            <person name="Segarra C."/>
            <person name="Singh R.S."/>
            <person name="Sirot L."/>
            <person name="Sirota M."/>
            <person name="Sisneros N.B."/>
            <person name="Smith C.D."/>
            <person name="Smith T.F."/>
            <person name="Spieth J."/>
            <person name="Stage D.E."/>
            <person name="Stark A."/>
            <person name="Stephan W."/>
            <person name="Strausberg R.L."/>
            <person name="Strempel S."/>
            <person name="Sturgill D."/>
            <person name="Sutton G."/>
            <person name="Sutton G.G."/>
            <person name="Tao W."/>
            <person name="Teichmann S."/>
            <person name="Tobari Y.N."/>
            <person name="Tomimura Y."/>
            <person name="Tsolas J.M."/>
            <person name="Valente V.L."/>
            <person name="Venter E."/>
            <person name="Venter J.C."/>
            <person name="Vicario S."/>
            <person name="Vieira F.G."/>
            <person name="Vilella A.J."/>
            <person name="Villasante A."/>
            <person name="Walenz B."/>
            <person name="Wang J."/>
            <person name="Wasserman M."/>
            <person name="Watts T."/>
            <person name="Wilson D."/>
            <person name="Wilson R.K."/>
            <person name="Wing R.A."/>
            <person name="Wolfner M.F."/>
            <person name="Wong A."/>
            <person name="Wong G.K."/>
            <person name="Wu C.I."/>
            <person name="Wu G."/>
            <person name="Yamamoto D."/>
            <person name="Yang H.P."/>
            <person name="Yang S.P."/>
            <person name="Yorke J.A."/>
            <person name="Yoshida K."/>
            <person name="Zdobnov E."/>
            <person name="Zhang P."/>
            <person name="Zhang Y."/>
            <person name="Zimin A.V."/>
            <person name="Baldwin J."/>
            <person name="Abdouelleil A."/>
            <person name="Abdulkadir J."/>
            <person name="Abebe A."/>
            <person name="Abera B."/>
            <person name="Abreu J."/>
            <person name="Acer S.C."/>
            <person name="Aftuck L."/>
            <person name="Alexander A."/>
            <person name="An P."/>
            <person name="Anderson E."/>
            <person name="Anderson S."/>
            <person name="Arachi H."/>
            <person name="Azer M."/>
            <person name="Bachantsang P."/>
            <person name="Barry A."/>
            <person name="Bayul T."/>
            <person name="Berlin A."/>
            <person name="Bessette D."/>
            <person name="Bloom T."/>
            <person name="Blye J."/>
            <person name="Boguslavskiy L."/>
            <person name="Bonnet C."/>
            <person name="Boukhgalter B."/>
            <person name="Bourzgui I."/>
            <person name="Brown A."/>
            <person name="Cahill P."/>
            <person name="Channer S."/>
            <person name="Cheshatsang Y."/>
            <person name="Chuda L."/>
            <person name="Citroen M."/>
            <person name="Collymore A."/>
            <person name="Cooke P."/>
            <person name="Costello M."/>
            <person name="D'Aco K."/>
            <person name="Daza R."/>
            <person name="De Haan G."/>
            <person name="DeGray S."/>
            <person name="DeMaso C."/>
            <person name="Dhargay N."/>
            <person name="Dooley K."/>
            <person name="Dooley E."/>
            <person name="Doricent M."/>
            <person name="Dorje P."/>
            <person name="Dorjee K."/>
            <person name="Dupes A."/>
            <person name="Elong R."/>
            <person name="Falk J."/>
            <person name="Farina A."/>
            <person name="Faro S."/>
            <person name="Ferguson D."/>
            <person name="Fisher S."/>
            <person name="Foley C.D."/>
            <person name="Franke A."/>
            <person name="Friedrich D."/>
            <person name="Gadbois L."/>
            <person name="Gearin G."/>
            <person name="Gearin C.R."/>
            <person name="Giannoukos G."/>
            <person name="Goode T."/>
            <person name="Graham J."/>
            <person name="Grandbois E."/>
            <person name="Grewal S."/>
            <person name="Gyaltsen K."/>
            <person name="Hafez N."/>
            <person name="Hagos B."/>
            <person name="Hall J."/>
            <person name="Henson C."/>
            <person name="Hollinger A."/>
            <person name="Honan T."/>
            <person name="Huard M.D."/>
            <person name="Hughes L."/>
            <person name="Hurhula B."/>
            <person name="Husby M.E."/>
            <person name="Kamat A."/>
            <person name="Kanga B."/>
            <person name="Kashin S."/>
            <person name="Khazanovich D."/>
            <person name="Kisner P."/>
            <person name="Lance K."/>
            <person name="Lara M."/>
            <person name="Lee W."/>
            <person name="Lennon N."/>
            <person name="Letendre F."/>
            <person name="LeVine R."/>
            <person name="Lipovsky A."/>
            <person name="Liu X."/>
            <person name="Liu J."/>
            <person name="Liu S."/>
            <person name="Lokyitsang T."/>
            <person name="Lokyitsang Y."/>
            <person name="Lubonja R."/>
            <person name="Lui A."/>
            <person name="MacDonald P."/>
            <person name="Magnisalis V."/>
            <person name="Maru K."/>
            <person name="Matthews C."/>
            <person name="McCusker W."/>
            <person name="McDonough S."/>
            <person name="Mehta T."/>
            <person name="Meldrim J."/>
            <person name="Meneus L."/>
            <person name="Mihai O."/>
            <person name="Mihalev A."/>
            <person name="Mihova T."/>
            <person name="Mittelman R."/>
            <person name="Mlenga V."/>
            <person name="Montmayeur A."/>
            <person name="Mulrain L."/>
            <person name="Navidi A."/>
            <person name="Naylor J."/>
            <person name="Negash T."/>
            <person name="Nguyen T."/>
            <person name="Nguyen N."/>
            <person name="Nicol R."/>
            <person name="Norbu C."/>
            <person name="Norbu N."/>
            <person name="Novod N."/>
            <person name="O'Neill B."/>
            <person name="Osman S."/>
            <person name="Markiewicz E."/>
            <person name="Oyono O.L."/>
            <person name="Patti C."/>
            <person name="Phunkhang P."/>
            <person name="Pierre F."/>
            <person name="Priest M."/>
            <person name="Raghuraman S."/>
            <person name="Rege F."/>
            <person name="Reyes R."/>
            <person name="Rise C."/>
            <person name="Rogov P."/>
            <person name="Ross K."/>
            <person name="Ryan E."/>
            <person name="Settipalli S."/>
            <person name="Shea T."/>
            <person name="Sherpa N."/>
            <person name="Shi L."/>
            <person name="Shih D."/>
            <person name="Sparrow T."/>
            <person name="Spaulding J."/>
            <person name="Stalker J."/>
            <person name="Stange-Thomann N."/>
            <person name="Stavropoulos S."/>
            <person name="Stone C."/>
            <person name="Strader C."/>
            <person name="Tesfaye S."/>
            <person name="Thomson T."/>
            <person name="Thoulutsang Y."/>
            <person name="Thoulutsang D."/>
            <person name="Topham K."/>
            <person name="Topping I."/>
            <person name="Tsamla T."/>
            <person name="Vassiliev H."/>
            <person name="Vo A."/>
            <person name="Wangchuk T."/>
            <person name="Wangdi T."/>
            <person name="Weiand M."/>
            <person name="Wilkinson J."/>
            <person name="Wilson A."/>
            <person name="Yadav S."/>
            <person name="Young G."/>
            <person name="Yu Q."/>
            <person name="Zembek L."/>
            <person name="Zhong D."/>
            <person name="Zimmer A."/>
            <person name="Zwirko Z."/>
            <person name="Jaffe D.B."/>
            <person name="Alvarez P."/>
            <person name="Brockman W."/>
            <person name="Butler J."/>
            <person name="Chin C."/>
            <person name="Gnerre S."/>
            <person name="Grabherr M."/>
            <person name="Kleber M."/>
            <person name="Mauceli E."/>
            <person name="MacCallum I."/>
        </authorList>
    </citation>
    <scope>NUCLEOTIDE SEQUENCE [LARGE SCALE GENOMIC DNA]</scope>
    <source>
        <strain evidence="10">Tucson 15287-2541.00</strain>
    </source>
</reference>
<keyword evidence="4 8" id="KW-1133">Transmembrane helix</keyword>
<feature type="transmembrane region" description="Helical" evidence="8">
    <location>
        <begin position="378"/>
        <end position="401"/>
    </location>
</feature>
<keyword evidence="7 8" id="KW-0807">Transducer</keyword>